<dbReference type="InterPro" id="IPR016036">
    <property type="entry name" value="Malonyl_transacylase_ACP-bd"/>
</dbReference>
<comment type="catalytic activity">
    <reaction evidence="30">
        <text>3-oxobutanoyl-[ACP] + NADPH + H(+) = (3R)-hydroxybutanoyl-[ACP] + NADP(+)</text>
        <dbReference type="Rhea" id="RHEA:41804"/>
        <dbReference type="Rhea" id="RHEA-COMP:9625"/>
        <dbReference type="Rhea" id="RHEA-COMP:9626"/>
        <dbReference type="ChEBI" id="CHEBI:15378"/>
        <dbReference type="ChEBI" id="CHEBI:57783"/>
        <dbReference type="ChEBI" id="CHEBI:58349"/>
        <dbReference type="ChEBI" id="CHEBI:78450"/>
        <dbReference type="ChEBI" id="CHEBI:78451"/>
    </reaction>
    <physiologicalReaction direction="left-to-right" evidence="30">
        <dbReference type="Rhea" id="RHEA:41805"/>
    </physiologicalReaction>
</comment>
<dbReference type="InterPro" id="IPR049900">
    <property type="entry name" value="PKS_mFAS_DH"/>
</dbReference>
<dbReference type="PROSITE" id="PS00606">
    <property type="entry name" value="KS3_1"/>
    <property type="match status" value="1"/>
</dbReference>
<keyword evidence="2" id="KW-0596">Phosphopantetheine</keyword>
<evidence type="ECO:0000256" key="32">
    <source>
        <dbReference type="ARBA" id="ARBA00048051"/>
    </source>
</evidence>
<comment type="function">
    <text evidence="20">Fatty acid synthetase is a multifunctional enzyme that catalyzes the de novo biosynthesis of long-chain saturated fatty acids starting from acetyl-CoA and malonyl-CoA in the presence of NADPH. This multifunctional protein contains 7 catalytic activities and a site for the binding of the prosthetic group 4'-phosphopantetheine of the acyl carrier protein ([ACP]) domain.</text>
</comment>
<evidence type="ECO:0000259" key="53">
    <source>
        <dbReference type="PROSITE" id="PS52004"/>
    </source>
</evidence>
<dbReference type="SMART" id="SM00827">
    <property type="entry name" value="PKS_AT"/>
    <property type="match status" value="1"/>
</dbReference>
<comment type="catalytic activity">
    <reaction evidence="23">
        <text>a (3R)-hydroxyacyl-[ACP] + NADP(+) = a 3-oxoacyl-[ACP] + NADPH + H(+)</text>
        <dbReference type="Rhea" id="RHEA:17397"/>
        <dbReference type="Rhea" id="RHEA-COMP:9916"/>
        <dbReference type="Rhea" id="RHEA-COMP:9945"/>
        <dbReference type="ChEBI" id="CHEBI:15378"/>
        <dbReference type="ChEBI" id="CHEBI:57783"/>
        <dbReference type="ChEBI" id="CHEBI:58349"/>
        <dbReference type="ChEBI" id="CHEBI:78776"/>
        <dbReference type="ChEBI" id="CHEBI:78827"/>
        <dbReference type="EC" id="1.1.1.100"/>
    </reaction>
    <physiologicalReaction direction="right-to-left" evidence="23">
        <dbReference type="Rhea" id="RHEA:17399"/>
    </physiologicalReaction>
</comment>
<comment type="catalytic activity">
    <reaction evidence="43">
        <text>decanoyl-[ACP] + malonyl-[ACP] + H(+) = 3-oxododecanoyl-[ACP] + holo-[ACP] + CO2</text>
        <dbReference type="Rhea" id="RHEA:41868"/>
        <dbReference type="Rhea" id="RHEA-COMP:9623"/>
        <dbReference type="Rhea" id="RHEA-COMP:9640"/>
        <dbReference type="Rhea" id="RHEA-COMP:9641"/>
        <dbReference type="Rhea" id="RHEA-COMP:9685"/>
        <dbReference type="ChEBI" id="CHEBI:15378"/>
        <dbReference type="ChEBI" id="CHEBI:16526"/>
        <dbReference type="ChEBI" id="CHEBI:64479"/>
        <dbReference type="ChEBI" id="CHEBI:78449"/>
        <dbReference type="ChEBI" id="CHEBI:78468"/>
        <dbReference type="ChEBI" id="CHEBI:78469"/>
    </reaction>
    <physiologicalReaction direction="left-to-right" evidence="43">
        <dbReference type="Rhea" id="RHEA:41869"/>
    </physiologicalReaction>
</comment>
<dbReference type="PROSITE" id="PS52019">
    <property type="entry name" value="PKS_MFAS_DH"/>
    <property type="match status" value="1"/>
</dbReference>
<comment type="catalytic activity">
    <reaction evidence="50">
        <text>octanoyl-[ACP] + malonyl-[ACP] + H(+) = 3-oxodecanoyl-[ACP] + holo-[ACP] + CO2</text>
        <dbReference type="Rhea" id="RHEA:41852"/>
        <dbReference type="Rhea" id="RHEA-COMP:9623"/>
        <dbReference type="Rhea" id="RHEA-COMP:9636"/>
        <dbReference type="Rhea" id="RHEA-COMP:9637"/>
        <dbReference type="Rhea" id="RHEA-COMP:9685"/>
        <dbReference type="ChEBI" id="CHEBI:15378"/>
        <dbReference type="ChEBI" id="CHEBI:16526"/>
        <dbReference type="ChEBI" id="CHEBI:64479"/>
        <dbReference type="ChEBI" id="CHEBI:78449"/>
        <dbReference type="ChEBI" id="CHEBI:78463"/>
        <dbReference type="ChEBI" id="CHEBI:78464"/>
    </reaction>
    <physiologicalReaction direction="left-to-right" evidence="50">
        <dbReference type="Rhea" id="RHEA:41853"/>
    </physiologicalReaction>
</comment>
<feature type="region of interest" description="N-terminal hotdog fold" evidence="51">
    <location>
        <begin position="917"/>
        <end position="1042"/>
    </location>
</feature>
<comment type="catalytic activity">
    <reaction evidence="46">
        <text>3-oxohexadecanoyl-[ACP] + NADPH + H(+) = (3R)-hydroxyhexadecanoyl-[ACP] + NADP(+)</text>
        <dbReference type="Rhea" id="RHEA:41904"/>
        <dbReference type="Rhea" id="RHEA-COMP:9649"/>
        <dbReference type="Rhea" id="RHEA-COMP:9650"/>
        <dbReference type="ChEBI" id="CHEBI:15378"/>
        <dbReference type="ChEBI" id="CHEBI:57783"/>
        <dbReference type="ChEBI" id="CHEBI:58349"/>
        <dbReference type="ChEBI" id="CHEBI:78478"/>
        <dbReference type="ChEBI" id="CHEBI:78480"/>
    </reaction>
    <physiologicalReaction direction="left-to-right" evidence="46">
        <dbReference type="Rhea" id="RHEA:41905"/>
    </physiologicalReaction>
</comment>
<comment type="catalytic activity">
    <reaction evidence="14">
        <text>(3R)-hydroxydecanoyl-[ACP] = (2E)-decenoyl-[ACP] + H2O</text>
        <dbReference type="Rhea" id="RHEA:41860"/>
        <dbReference type="Rhea" id="RHEA-COMP:9638"/>
        <dbReference type="Rhea" id="RHEA-COMP:9639"/>
        <dbReference type="ChEBI" id="CHEBI:15377"/>
        <dbReference type="ChEBI" id="CHEBI:78466"/>
        <dbReference type="ChEBI" id="CHEBI:78467"/>
    </reaction>
    <physiologicalReaction direction="left-to-right" evidence="14">
        <dbReference type="Rhea" id="RHEA:41861"/>
    </physiologicalReaction>
</comment>
<comment type="catalytic activity">
    <reaction evidence="25">
        <text>tetradecanoyl-[ACP] + malonyl-[ACP] + H(+) = 3-oxohexadecanoyl-[ACP] + holo-[ACP] + CO2</text>
        <dbReference type="Rhea" id="RHEA:41900"/>
        <dbReference type="Rhea" id="RHEA-COMP:9623"/>
        <dbReference type="Rhea" id="RHEA-COMP:9648"/>
        <dbReference type="Rhea" id="RHEA-COMP:9649"/>
        <dbReference type="Rhea" id="RHEA-COMP:9685"/>
        <dbReference type="ChEBI" id="CHEBI:15378"/>
        <dbReference type="ChEBI" id="CHEBI:16526"/>
        <dbReference type="ChEBI" id="CHEBI:64479"/>
        <dbReference type="ChEBI" id="CHEBI:78449"/>
        <dbReference type="ChEBI" id="CHEBI:78477"/>
        <dbReference type="ChEBI" id="CHEBI:78478"/>
    </reaction>
    <physiologicalReaction direction="left-to-right" evidence="25">
        <dbReference type="Rhea" id="RHEA:41901"/>
    </physiologicalReaction>
</comment>
<organism evidence="55 56">
    <name type="scientific">Rhodocytophaga aerolata</name>
    <dbReference type="NCBI Taxonomy" id="455078"/>
    <lineage>
        <taxon>Bacteria</taxon>
        <taxon>Pseudomonadati</taxon>
        <taxon>Bacteroidota</taxon>
        <taxon>Cytophagia</taxon>
        <taxon>Cytophagales</taxon>
        <taxon>Rhodocytophagaceae</taxon>
        <taxon>Rhodocytophaga</taxon>
    </lineage>
</organism>
<dbReference type="Pfam" id="PF00107">
    <property type="entry name" value="ADH_zinc_N"/>
    <property type="match status" value="1"/>
</dbReference>
<evidence type="ECO:0000256" key="38">
    <source>
        <dbReference type="ARBA" id="ARBA00048650"/>
    </source>
</evidence>
<comment type="catalytic activity">
    <reaction evidence="13">
        <text>(3R)-hydroxyhexanoyl-[ACP] = (2E)-hexenoyl-[ACP] + H2O</text>
        <dbReference type="Rhea" id="RHEA:41828"/>
        <dbReference type="Rhea" id="RHEA-COMP:9630"/>
        <dbReference type="Rhea" id="RHEA-COMP:9631"/>
        <dbReference type="ChEBI" id="CHEBI:15377"/>
        <dbReference type="ChEBI" id="CHEBI:78457"/>
        <dbReference type="ChEBI" id="CHEBI:78458"/>
    </reaction>
    <physiologicalReaction direction="left-to-right" evidence="13">
        <dbReference type="Rhea" id="RHEA:41829"/>
    </physiologicalReaction>
</comment>
<comment type="catalytic activity">
    <reaction evidence="18">
        <text>(3R)-hydroxyhexadecanoyl-[ACP] = (2E)-hexadecenoyl-[ACP] + H2O</text>
        <dbReference type="Rhea" id="RHEA:41908"/>
        <dbReference type="Rhea" id="RHEA-COMP:9650"/>
        <dbReference type="Rhea" id="RHEA-COMP:9651"/>
        <dbReference type="ChEBI" id="CHEBI:15377"/>
        <dbReference type="ChEBI" id="CHEBI:78480"/>
        <dbReference type="ChEBI" id="CHEBI:78481"/>
    </reaction>
    <physiologicalReaction direction="left-to-right" evidence="18">
        <dbReference type="Rhea" id="RHEA:41909"/>
    </physiologicalReaction>
</comment>
<dbReference type="Pfam" id="PF00109">
    <property type="entry name" value="ketoacyl-synt"/>
    <property type="match status" value="1"/>
</dbReference>
<evidence type="ECO:0000256" key="37">
    <source>
        <dbReference type="ARBA" id="ARBA00048571"/>
    </source>
</evidence>
<dbReference type="InterPro" id="IPR050091">
    <property type="entry name" value="PKS_NRPS_Biosynth_Enz"/>
</dbReference>
<dbReference type="RefSeq" id="WP_302039832.1">
    <property type="nucleotide sequence ID" value="NZ_JAUKPO010000015.1"/>
</dbReference>
<evidence type="ECO:0000256" key="6">
    <source>
        <dbReference type="ARBA" id="ARBA00022857"/>
    </source>
</evidence>
<dbReference type="InterPro" id="IPR013154">
    <property type="entry name" value="ADH-like_N"/>
</dbReference>
<comment type="catalytic activity">
    <reaction evidence="40">
        <text>hexadecanoyl-[ACP] + H2O = hexadecanoate + holo-[ACP] + H(+)</text>
        <dbReference type="Rhea" id="RHEA:41932"/>
        <dbReference type="Rhea" id="RHEA-COMP:9652"/>
        <dbReference type="Rhea" id="RHEA-COMP:9685"/>
        <dbReference type="ChEBI" id="CHEBI:7896"/>
        <dbReference type="ChEBI" id="CHEBI:15377"/>
        <dbReference type="ChEBI" id="CHEBI:15378"/>
        <dbReference type="ChEBI" id="CHEBI:64479"/>
        <dbReference type="ChEBI" id="CHEBI:78483"/>
        <dbReference type="EC" id="3.1.2.14"/>
    </reaction>
    <physiologicalReaction direction="left-to-right" evidence="40">
        <dbReference type="Rhea" id="RHEA:41933"/>
    </physiologicalReaction>
</comment>
<keyword evidence="8" id="KW-0456">Lyase</keyword>
<reference evidence="55" key="1">
    <citation type="submission" date="2023-07" db="EMBL/GenBank/DDBJ databases">
        <title>The genome sequence of Rhodocytophaga aerolata KACC 12507.</title>
        <authorList>
            <person name="Zhang X."/>
        </authorList>
    </citation>
    <scope>NUCLEOTIDE SEQUENCE</scope>
    <source>
        <strain evidence="55">KACC 12507</strain>
    </source>
</reference>
<dbReference type="Pfam" id="PF00698">
    <property type="entry name" value="Acyl_transf_1"/>
    <property type="match status" value="1"/>
</dbReference>
<feature type="domain" description="Ketosynthase family 3 (KS3)" evidence="53">
    <location>
        <begin position="19"/>
        <end position="447"/>
    </location>
</feature>
<keyword evidence="6" id="KW-0521">NADP</keyword>
<dbReference type="InterPro" id="IPR013149">
    <property type="entry name" value="ADH-like_C"/>
</dbReference>
<evidence type="ECO:0000256" key="42">
    <source>
        <dbReference type="ARBA" id="ARBA00049019"/>
    </source>
</evidence>
<dbReference type="CDD" id="cd05195">
    <property type="entry name" value="enoyl_red"/>
    <property type="match status" value="1"/>
</dbReference>
<dbReference type="SMART" id="SM00823">
    <property type="entry name" value="PKS_PP"/>
    <property type="match status" value="1"/>
</dbReference>
<keyword evidence="9" id="KW-0511">Multifunctional enzyme</keyword>
<dbReference type="InterPro" id="IPR011032">
    <property type="entry name" value="GroES-like_sf"/>
</dbReference>
<dbReference type="InterPro" id="IPR001227">
    <property type="entry name" value="Ac_transferase_dom_sf"/>
</dbReference>
<dbReference type="InterPro" id="IPR018201">
    <property type="entry name" value="Ketoacyl_synth_AS"/>
</dbReference>
<evidence type="ECO:0000256" key="41">
    <source>
        <dbReference type="ARBA" id="ARBA00048935"/>
    </source>
</evidence>
<evidence type="ECO:0000256" key="2">
    <source>
        <dbReference type="ARBA" id="ARBA00022450"/>
    </source>
</evidence>
<evidence type="ECO:0000256" key="9">
    <source>
        <dbReference type="ARBA" id="ARBA00023268"/>
    </source>
</evidence>
<dbReference type="InterPro" id="IPR049551">
    <property type="entry name" value="PKS_DH_C"/>
</dbReference>
<dbReference type="SUPFAM" id="SSF53901">
    <property type="entry name" value="Thiolase-like"/>
    <property type="match status" value="1"/>
</dbReference>
<evidence type="ECO:0000256" key="4">
    <source>
        <dbReference type="ARBA" id="ARBA00022679"/>
    </source>
</evidence>
<comment type="catalytic activity">
    <reaction evidence="27">
        <text>dodecanoyl-[ACP] + malonyl-[ACP] + H(+) = 3-oxotetradecanoyl-[ACP] + holo-[ACP] + CO2</text>
        <dbReference type="Rhea" id="RHEA:41884"/>
        <dbReference type="Rhea" id="RHEA-COMP:9623"/>
        <dbReference type="Rhea" id="RHEA-COMP:9644"/>
        <dbReference type="Rhea" id="RHEA-COMP:9645"/>
        <dbReference type="Rhea" id="RHEA-COMP:9685"/>
        <dbReference type="ChEBI" id="CHEBI:15378"/>
        <dbReference type="ChEBI" id="CHEBI:16526"/>
        <dbReference type="ChEBI" id="CHEBI:64479"/>
        <dbReference type="ChEBI" id="CHEBI:65264"/>
        <dbReference type="ChEBI" id="CHEBI:78449"/>
        <dbReference type="ChEBI" id="CHEBI:78473"/>
    </reaction>
    <physiologicalReaction direction="left-to-right" evidence="27">
        <dbReference type="Rhea" id="RHEA:41885"/>
    </physiologicalReaction>
</comment>
<evidence type="ECO:0000256" key="13">
    <source>
        <dbReference type="ARBA" id="ARBA00023373"/>
    </source>
</evidence>
<gene>
    <name evidence="55" type="ORF">Q0590_22325</name>
</gene>
<dbReference type="SUPFAM" id="SSF47336">
    <property type="entry name" value="ACP-like"/>
    <property type="match status" value="1"/>
</dbReference>
<evidence type="ECO:0000256" key="27">
    <source>
        <dbReference type="ARBA" id="ARBA00047578"/>
    </source>
</evidence>
<comment type="catalytic activity">
    <reaction evidence="21">
        <text>3-oxooctadecanoyl-[ACP] + NADPH + H(+) = (3R)-hydroxyoctadecanoyl-[ACP] + NADP(+)</text>
        <dbReference type="Rhea" id="RHEA:41920"/>
        <dbReference type="Rhea" id="RHEA-COMP:9653"/>
        <dbReference type="Rhea" id="RHEA-COMP:9654"/>
        <dbReference type="ChEBI" id="CHEBI:15378"/>
        <dbReference type="ChEBI" id="CHEBI:57783"/>
        <dbReference type="ChEBI" id="CHEBI:58349"/>
        <dbReference type="ChEBI" id="CHEBI:78487"/>
        <dbReference type="ChEBI" id="CHEBI:78488"/>
    </reaction>
    <physiologicalReaction direction="left-to-right" evidence="21">
        <dbReference type="Rhea" id="RHEA:41921"/>
    </physiologicalReaction>
</comment>
<dbReference type="SUPFAM" id="SSF55048">
    <property type="entry name" value="Probable ACP-binding domain of malonyl-CoA ACP transacylase"/>
    <property type="match status" value="1"/>
</dbReference>
<feature type="region of interest" description="C-terminal hotdog fold" evidence="51">
    <location>
        <begin position="1057"/>
        <end position="1202"/>
    </location>
</feature>
<comment type="catalytic activity">
    <reaction evidence="29">
        <text>(2E)-hexenoyl-[ACP] + NADPH + H(+) = hexanoyl-[ACP] + NADP(+)</text>
        <dbReference type="Rhea" id="RHEA:41832"/>
        <dbReference type="Rhea" id="RHEA-COMP:9631"/>
        <dbReference type="Rhea" id="RHEA-COMP:9632"/>
        <dbReference type="ChEBI" id="CHEBI:15378"/>
        <dbReference type="ChEBI" id="CHEBI:57783"/>
        <dbReference type="ChEBI" id="CHEBI:58349"/>
        <dbReference type="ChEBI" id="CHEBI:78458"/>
        <dbReference type="ChEBI" id="CHEBI:78459"/>
    </reaction>
    <physiologicalReaction direction="left-to-right" evidence="29">
        <dbReference type="Rhea" id="RHEA:41833"/>
    </physiologicalReaction>
</comment>
<dbReference type="InterPro" id="IPR029058">
    <property type="entry name" value="AB_hydrolase_fold"/>
</dbReference>
<dbReference type="SMART" id="SM00822">
    <property type="entry name" value="PKS_KR"/>
    <property type="match status" value="1"/>
</dbReference>
<dbReference type="InterPro" id="IPR006162">
    <property type="entry name" value="Ppantetheine_attach_site"/>
</dbReference>
<evidence type="ECO:0000256" key="21">
    <source>
        <dbReference type="ARBA" id="ARBA00047300"/>
    </source>
</evidence>
<dbReference type="InterPro" id="IPR014031">
    <property type="entry name" value="Ketoacyl_synth_C"/>
</dbReference>
<evidence type="ECO:0000256" key="30">
    <source>
        <dbReference type="ARBA" id="ARBA00047953"/>
    </source>
</evidence>
<comment type="catalytic activity">
    <reaction evidence="48">
        <text>butanoyl-[ACP] + malonyl-[ACP] + H(+) = 3-oxohexanoyl-[ACP] + holo-[ACP] + CO2</text>
        <dbReference type="Rhea" id="RHEA:41820"/>
        <dbReference type="Rhea" id="RHEA-COMP:9623"/>
        <dbReference type="Rhea" id="RHEA-COMP:9628"/>
        <dbReference type="Rhea" id="RHEA-COMP:9629"/>
        <dbReference type="Rhea" id="RHEA-COMP:9685"/>
        <dbReference type="ChEBI" id="CHEBI:15378"/>
        <dbReference type="ChEBI" id="CHEBI:16526"/>
        <dbReference type="ChEBI" id="CHEBI:64479"/>
        <dbReference type="ChEBI" id="CHEBI:78449"/>
        <dbReference type="ChEBI" id="CHEBI:78454"/>
        <dbReference type="ChEBI" id="CHEBI:78456"/>
    </reaction>
    <physiologicalReaction direction="left-to-right" evidence="48">
        <dbReference type="Rhea" id="RHEA:41821"/>
    </physiologicalReaction>
</comment>
<comment type="catalytic activity">
    <reaction evidence="15">
        <text>a (3R)-hydroxyacyl-[ACP] = a (2E)-enoyl-[ACP] + H2O</text>
        <dbReference type="Rhea" id="RHEA:13097"/>
        <dbReference type="Rhea" id="RHEA-COMP:9925"/>
        <dbReference type="Rhea" id="RHEA-COMP:9945"/>
        <dbReference type="ChEBI" id="CHEBI:15377"/>
        <dbReference type="ChEBI" id="CHEBI:78784"/>
        <dbReference type="ChEBI" id="CHEBI:78827"/>
        <dbReference type="EC" id="4.2.1.59"/>
    </reaction>
    <physiologicalReaction direction="left-to-right" evidence="15">
        <dbReference type="Rhea" id="RHEA:13098"/>
    </physiologicalReaction>
</comment>
<dbReference type="Pfam" id="PF14765">
    <property type="entry name" value="PS-DH"/>
    <property type="match status" value="1"/>
</dbReference>
<evidence type="ECO:0000256" key="26">
    <source>
        <dbReference type="ARBA" id="ARBA00047500"/>
    </source>
</evidence>
<comment type="caution">
    <text evidence="55">The sequence shown here is derived from an EMBL/GenBank/DDBJ whole genome shotgun (WGS) entry which is preliminary data.</text>
</comment>
<dbReference type="Pfam" id="PF00550">
    <property type="entry name" value="PP-binding"/>
    <property type="match status" value="1"/>
</dbReference>
<evidence type="ECO:0000256" key="3">
    <source>
        <dbReference type="ARBA" id="ARBA00022553"/>
    </source>
</evidence>
<dbReference type="Gene3D" id="1.10.1200.10">
    <property type="entry name" value="ACP-like"/>
    <property type="match status" value="1"/>
</dbReference>
<dbReference type="InterPro" id="IPR001031">
    <property type="entry name" value="Thioesterase"/>
</dbReference>
<comment type="catalytic activity">
    <reaction evidence="44">
        <text>(2E)-tetradecenoyl-[ACP] + NADPH + H(+) = tetradecanoyl-[ACP] + NADP(+)</text>
        <dbReference type="Rhea" id="RHEA:41896"/>
        <dbReference type="Rhea" id="RHEA-COMP:9647"/>
        <dbReference type="Rhea" id="RHEA-COMP:9648"/>
        <dbReference type="ChEBI" id="CHEBI:15378"/>
        <dbReference type="ChEBI" id="CHEBI:57783"/>
        <dbReference type="ChEBI" id="CHEBI:58349"/>
        <dbReference type="ChEBI" id="CHEBI:78475"/>
        <dbReference type="ChEBI" id="CHEBI:78477"/>
    </reaction>
    <physiologicalReaction direction="left-to-right" evidence="44">
        <dbReference type="Rhea" id="RHEA:41897"/>
    </physiologicalReaction>
</comment>
<dbReference type="SUPFAM" id="SSF52151">
    <property type="entry name" value="FabD/lysophospholipase-like"/>
    <property type="match status" value="1"/>
</dbReference>
<evidence type="ECO:0000256" key="15">
    <source>
        <dbReference type="ARBA" id="ARBA00023394"/>
    </source>
</evidence>
<dbReference type="InterPro" id="IPR020843">
    <property type="entry name" value="ER"/>
</dbReference>
<feature type="domain" description="Carrier" evidence="52">
    <location>
        <begin position="2076"/>
        <end position="2153"/>
    </location>
</feature>
<evidence type="ECO:0000256" key="48">
    <source>
        <dbReference type="ARBA" id="ARBA00049449"/>
    </source>
</evidence>
<comment type="catalytic activity">
    <reaction evidence="49">
        <text>(2E)-decenoyl-[ACP] + NADPH + H(+) = decanoyl-[ACP] + NADP(+)</text>
        <dbReference type="Rhea" id="RHEA:41864"/>
        <dbReference type="Rhea" id="RHEA-COMP:9639"/>
        <dbReference type="Rhea" id="RHEA-COMP:9640"/>
        <dbReference type="ChEBI" id="CHEBI:15378"/>
        <dbReference type="ChEBI" id="CHEBI:57783"/>
        <dbReference type="ChEBI" id="CHEBI:58349"/>
        <dbReference type="ChEBI" id="CHEBI:78467"/>
        <dbReference type="ChEBI" id="CHEBI:78468"/>
    </reaction>
    <physiologicalReaction direction="left-to-right" evidence="49">
        <dbReference type="Rhea" id="RHEA:41865"/>
    </physiologicalReaction>
</comment>
<dbReference type="PROSITE" id="PS52004">
    <property type="entry name" value="KS3_2"/>
    <property type="match status" value="1"/>
</dbReference>
<dbReference type="Pfam" id="PF08240">
    <property type="entry name" value="ADH_N"/>
    <property type="match status" value="1"/>
</dbReference>
<comment type="catalytic activity">
    <reaction evidence="36">
        <text>a fatty acyl-[ACP] + malonyl-[ACP] + H(+) = a 3-oxoacyl-[ACP] + holo-[ACP] + CO2</text>
        <dbReference type="Rhea" id="RHEA:22836"/>
        <dbReference type="Rhea" id="RHEA-COMP:9623"/>
        <dbReference type="Rhea" id="RHEA-COMP:9685"/>
        <dbReference type="Rhea" id="RHEA-COMP:9916"/>
        <dbReference type="Rhea" id="RHEA-COMP:14125"/>
        <dbReference type="ChEBI" id="CHEBI:15378"/>
        <dbReference type="ChEBI" id="CHEBI:16526"/>
        <dbReference type="ChEBI" id="CHEBI:64479"/>
        <dbReference type="ChEBI" id="CHEBI:78449"/>
        <dbReference type="ChEBI" id="CHEBI:78776"/>
        <dbReference type="ChEBI" id="CHEBI:138651"/>
        <dbReference type="EC" id="2.3.1.41"/>
    </reaction>
    <physiologicalReaction direction="left-to-right" evidence="36">
        <dbReference type="Rhea" id="RHEA:22837"/>
    </physiologicalReaction>
</comment>
<evidence type="ECO:0000256" key="22">
    <source>
        <dbReference type="ARBA" id="ARBA00047394"/>
    </source>
</evidence>
<evidence type="ECO:0000256" key="34">
    <source>
        <dbReference type="ARBA" id="ARBA00048289"/>
    </source>
</evidence>
<comment type="catalytic activity">
    <reaction evidence="38">
        <text>a 2,3-saturated acyl-[ACP] + NADP(+) = a (2E)-enoyl-[ACP] + NADPH + H(+)</text>
        <dbReference type="Rhea" id="RHEA:22564"/>
        <dbReference type="Rhea" id="RHEA-COMP:9925"/>
        <dbReference type="Rhea" id="RHEA-COMP:9926"/>
        <dbReference type="ChEBI" id="CHEBI:15378"/>
        <dbReference type="ChEBI" id="CHEBI:57783"/>
        <dbReference type="ChEBI" id="CHEBI:58349"/>
        <dbReference type="ChEBI" id="CHEBI:78784"/>
        <dbReference type="ChEBI" id="CHEBI:78785"/>
        <dbReference type="EC" id="1.3.1.39"/>
    </reaction>
    <physiologicalReaction direction="right-to-left" evidence="38">
        <dbReference type="Rhea" id="RHEA:22566"/>
    </physiologicalReaction>
</comment>
<dbReference type="Gene3D" id="3.40.47.10">
    <property type="match status" value="1"/>
</dbReference>
<evidence type="ECO:0000256" key="46">
    <source>
        <dbReference type="ARBA" id="ARBA00049414"/>
    </source>
</evidence>
<evidence type="ECO:0000256" key="14">
    <source>
        <dbReference type="ARBA" id="ARBA00023388"/>
    </source>
</evidence>
<dbReference type="PROSITE" id="PS50075">
    <property type="entry name" value="CARRIER"/>
    <property type="match status" value="1"/>
</dbReference>
<evidence type="ECO:0000256" key="31">
    <source>
        <dbReference type="ARBA" id="ARBA00047961"/>
    </source>
</evidence>
<dbReference type="CDD" id="cd00833">
    <property type="entry name" value="PKS"/>
    <property type="match status" value="1"/>
</dbReference>
<keyword evidence="5" id="KW-0702">S-nitrosylation</keyword>
<comment type="catalytic activity">
    <reaction evidence="24">
        <text>3-oxodecanoyl-[ACP] + NADPH + H(+) = (3R)-hydroxydecanoyl-[ACP] + NADP(+)</text>
        <dbReference type="Rhea" id="RHEA:41856"/>
        <dbReference type="Rhea" id="RHEA-COMP:9637"/>
        <dbReference type="Rhea" id="RHEA-COMP:9638"/>
        <dbReference type="ChEBI" id="CHEBI:15378"/>
        <dbReference type="ChEBI" id="CHEBI:57783"/>
        <dbReference type="ChEBI" id="CHEBI:58349"/>
        <dbReference type="ChEBI" id="CHEBI:78464"/>
        <dbReference type="ChEBI" id="CHEBI:78466"/>
    </reaction>
    <physiologicalReaction direction="left-to-right" evidence="24">
        <dbReference type="Rhea" id="RHEA:41857"/>
    </physiologicalReaction>
</comment>
<evidence type="ECO:0000256" key="18">
    <source>
        <dbReference type="ARBA" id="ARBA00023401"/>
    </source>
</evidence>
<accession>A0ABT8RAA5</accession>
<dbReference type="Pfam" id="PF16197">
    <property type="entry name" value="KAsynt_C_assoc"/>
    <property type="match status" value="1"/>
</dbReference>
<evidence type="ECO:0000256" key="1">
    <source>
        <dbReference type="ARBA" id="ARBA00005189"/>
    </source>
</evidence>
<evidence type="ECO:0000256" key="19">
    <source>
        <dbReference type="ARBA" id="ARBA00023402"/>
    </source>
</evidence>
<comment type="catalytic activity">
    <reaction evidence="19">
        <text>(3R)-hydroxybutanoyl-[ACP] = (2E)-butenoyl-[ACP] + H2O</text>
        <dbReference type="Rhea" id="RHEA:41808"/>
        <dbReference type="Rhea" id="RHEA-COMP:9626"/>
        <dbReference type="Rhea" id="RHEA-COMP:9627"/>
        <dbReference type="ChEBI" id="CHEBI:15377"/>
        <dbReference type="ChEBI" id="CHEBI:78451"/>
        <dbReference type="ChEBI" id="CHEBI:78453"/>
    </reaction>
    <physiologicalReaction direction="left-to-right" evidence="19">
        <dbReference type="Rhea" id="RHEA:41809"/>
    </physiologicalReaction>
</comment>
<dbReference type="SUPFAM" id="SSF53474">
    <property type="entry name" value="alpha/beta-Hydrolases"/>
    <property type="match status" value="1"/>
</dbReference>
<dbReference type="InterPro" id="IPR020806">
    <property type="entry name" value="PKS_PP-bd"/>
</dbReference>
<dbReference type="Gene3D" id="3.90.180.10">
    <property type="entry name" value="Medium-chain alcohol dehydrogenases, catalytic domain"/>
    <property type="match status" value="1"/>
</dbReference>
<dbReference type="InterPro" id="IPR013968">
    <property type="entry name" value="PKS_KR"/>
</dbReference>
<dbReference type="Gene3D" id="3.40.50.1820">
    <property type="entry name" value="alpha/beta hydrolase"/>
    <property type="match status" value="1"/>
</dbReference>
<sequence>MSKQSSSTQESERQSTIAKEPIAIIGIGCRFPGNTNSPEEFWNGLKNGMDAITDVPADRWRLDAFYDPNASKAGKIKSAKGGFIPDVDKFDAEFFDIFPAEASRIDPQQRLLLEITYQALEDAGITLEQFSGSKTGVYMGVFMNDYWDIQVSSLQRNQISPHVPMGVSLTAIANRISYVYNLKGPSMTLDTACSSSLVGVHLACQSIWSGESTQALAGGVNLILRPESSIMMSKGGFLSPDGYCKSFDSRANGYVRSEGSGVVFLKPLAQAEKNGDHIYAVIRGSAVNSDGYTEEGFTVPSYDAQVDMLRNAYADAGVNPQQVGYVEAHGTGTPVGDPIETKAFGTVLGEKREDSNKLLIGSVKSNIGHLESAAGVAGLIKVALALKHQQIPKNLHFLHPNPNIPFDQYKLKVSTELQAWPDKRGPAIGGVNSFGAGGTNAHVVLQEYQLPKIPALPTLETPADDEQLQLFTLSAKNAEALKATIQKYIPFLQNTEASLRNICFSAATRRSVHPYKLTVAARSKHMLLAHLEAYLADESRPGMYAGKDAGKRSKLGFIYSGQGPQWFAMGQQLLNSSAVFREVILRIDQLFSKIADWSLLEEMSRNEATSRIGETRIAQPAIMAIQIGLTEVWKSWGILPDGVVGHSIGEVAAAYAAGALTLEQAVEVIYHRSRGQDKATDKGRMLAVGLPLDAARKEINGWEAQVSVAAINGPKMVALSGDTEVIERIAQSLDKRDVFHRILKVNVPFHSHHMEPLKEELISSLEQLIPSKALVPLYSTVTGKQEDGTHLVSSYWFQNVREPVYFTDALQQMVNDGYDTFIEIAPHPVLAEGATELLHSNIRNGLVLPSLRRKEEEEVTMMGTLGKLFVHGYPLNWQKLFNDSCQFVKLPAYAWQHESYWFESDEHKQKRLGSTLHPYLDTCKQSAVDANLLLWDLSIDKQVFPYLEDHKVDGTIVFPGTGHLEIAHAIAYTSFPDKFSFLEDIHFEAALFLPEEGESPEIRLEISSLEGDYVLCSKPRNSQEATWTKHSRGKINTLSTMAPATRVDLEAIRKRVNTQLSVTDYYLELKEDGLQYGESFRCIQKLWRSETEVLGALALDKSTVYGLEKYHFHPALLDACLHIIFAVKPGTDTERRGVYLPVHIERLQMYQQPGTNVFSYVQLTQINDSFLTGDFFILSETGETIAQIQEVTCKYIEGSRGEQPNDLYNGMYTYQWERMTEQETSAIPHAAQTIGSTGTASAETYLIFTDSKGIGKQLADRLQASGIQPTVLKKGNAFDATASQQAMDQVFETMWLQGKKVQKIIYLWGLDTEFSETLTCQELAMQQQLLTQQTMSMLKAVVNNGIEPAIYMVTQGVEALSAEEAVNVSQAAMYGLGRVLKNEYPFIPLSILDISQQVTAAEIDNLYKECISRQASATELALRGTSKYLRKLEKVTAESATMTASKTVAALRYPFRAVVKAYGVLDGIVFQETKRPLPKADEVEIEVRAAGLNFKDVLNTMGLLSNEAVEGGVVGKNLGLECAGIITAVGANVQGYAIGDAVMAWASDSFAGYTIAHISCVVPKPAHLTFEQATTIPVVYLTAYYSLYHLGRISEGDRVLIHAASGGVGLAAIQLAQLAGAEIIATAGSEEKRAYLRSLGIPHVFDSRSLQFAEQVMDVTGGKGVDLVLNSLSGKAITQSIKCLAPFGKFIEIGKADIYNDAKLGLKRFGNNLSYHAVDVDRLMLQKPKLGKKLFTEIQAMLVSGQLTALPYTTFPVAKLSEALAYMSKAVHVGKLVISVDEHPVNVTPAENLVLDAKGTYVISGGASGFGLELATWLTQKGARYVVLLSRSGCKTDEDTQAVLSMMQQGVGVVLESVDITNAAAIQKVFNRIKDTMPPVKGIIHSAAILDDATIPNMDQSRFQRVFDTKVLGAWNLHQASLNEPVDFFLMLSSISAIFGLPGQSNYSAANNFLDKLAHYRQSKGLAASSVNLGVLGMYAGMSKEGGQVINVLANQGWLPLTLTQVTAKLENILLQKPAQRMAANLDWKRFKEFFTHLNSDSRFAHLMTSEGLKNKSGSSTNAALVDQLIALPAETQPAFLQEKLAESLAKILGTSASKIDCTLSISKIGLDSLMLNQLRNWIQQKMGINYPLMKIAKGPSIAELATQLIGELSVGNTPAQAAAADTSGIASETDIEVLDTWMVRNKKNTQAIKTRIFCIHPVGAGASMFSHFMYNPPQETDVLAFQLPGRENRSAEVPYENMDLLIQDMARVIAPYLDKPFIILGHSFGGIIGFELIRYLRKHFGVTPLQLFITGTIPPQLTKRWKETDSIRETAVFTNSEEKLLSLMTYIDDVEFLKRILPVMRKDMPLIMSYRYEEQALFDFPIYAFAADKDEVVLVEQIRSWKQQTASTFSMEVVEGDHWFLSRNKELILSRLTEALQVAVAHS</sequence>
<evidence type="ECO:0000256" key="36">
    <source>
        <dbReference type="ARBA" id="ARBA00048506"/>
    </source>
</evidence>
<comment type="catalytic activity">
    <reaction evidence="17">
        <text>(3R)-hydroxyoctadecanoyl-[ACP] = (2E)-octadecenoyl-[ACP] + H2O</text>
        <dbReference type="Rhea" id="RHEA:41924"/>
        <dbReference type="Rhea" id="RHEA-COMP:9654"/>
        <dbReference type="Rhea" id="RHEA-COMP:9655"/>
        <dbReference type="ChEBI" id="CHEBI:15377"/>
        <dbReference type="ChEBI" id="CHEBI:78488"/>
        <dbReference type="ChEBI" id="CHEBI:78489"/>
    </reaction>
    <physiologicalReaction direction="left-to-right" evidence="17">
        <dbReference type="Rhea" id="RHEA:41925"/>
    </physiologicalReaction>
</comment>
<evidence type="ECO:0000256" key="33">
    <source>
        <dbReference type="ARBA" id="ARBA00048281"/>
    </source>
</evidence>
<dbReference type="PANTHER" id="PTHR43775:SF37">
    <property type="entry name" value="SI:DKEY-61P9.11"/>
    <property type="match status" value="1"/>
</dbReference>
<dbReference type="Gene3D" id="3.40.366.10">
    <property type="entry name" value="Malonyl-Coenzyme A Acyl Carrier Protein, domain 2"/>
    <property type="match status" value="1"/>
</dbReference>
<comment type="catalytic activity">
    <reaction evidence="34">
        <text>tetradecanoyl-[ACP] + H2O = tetradecanoate + holo-[ACP] + H(+)</text>
        <dbReference type="Rhea" id="RHEA:30123"/>
        <dbReference type="Rhea" id="RHEA-COMP:9648"/>
        <dbReference type="Rhea" id="RHEA-COMP:9685"/>
        <dbReference type="ChEBI" id="CHEBI:15377"/>
        <dbReference type="ChEBI" id="CHEBI:15378"/>
        <dbReference type="ChEBI" id="CHEBI:30807"/>
        <dbReference type="ChEBI" id="CHEBI:64479"/>
        <dbReference type="ChEBI" id="CHEBI:78477"/>
        <dbReference type="EC" id="3.1.2.14"/>
    </reaction>
    <physiologicalReaction direction="left-to-right" evidence="34">
        <dbReference type="Rhea" id="RHEA:30124"/>
    </physiologicalReaction>
</comment>
<dbReference type="Gene3D" id="3.30.70.3290">
    <property type="match status" value="1"/>
</dbReference>
<name>A0ABT8RAA5_9BACT</name>
<evidence type="ECO:0000256" key="20">
    <source>
        <dbReference type="ARBA" id="ARBA00023442"/>
    </source>
</evidence>
<dbReference type="InterPro" id="IPR032821">
    <property type="entry name" value="PKS_assoc"/>
</dbReference>
<keyword evidence="56" id="KW-1185">Reference proteome</keyword>
<evidence type="ECO:0000256" key="16">
    <source>
        <dbReference type="ARBA" id="ARBA00023398"/>
    </source>
</evidence>
<dbReference type="SMART" id="SM00826">
    <property type="entry name" value="PKS_DH"/>
    <property type="match status" value="1"/>
</dbReference>
<keyword evidence="10" id="KW-0012">Acyltransferase</keyword>
<comment type="catalytic activity">
    <reaction evidence="31">
        <text>acetyl-[ACP] + malonyl-[ACP] + H(+) = 3-oxobutanoyl-[ACP] + holo-[ACP] + CO2</text>
        <dbReference type="Rhea" id="RHEA:41800"/>
        <dbReference type="Rhea" id="RHEA-COMP:9621"/>
        <dbReference type="Rhea" id="RHEA-COMP:9623"/>
        <dbReference type="Rhea" id="RHEA-COMP:9625"/>
        <dbReference type="Rhea" id="RHEA-COMP:9685"/>
        <dbReference type="ChEBI" id="CHEBI:15378"/>
        <dbReference type="ChEBI" id="CHEBI:16526"/>
        <dbReference type="ChEBI" id="CHEBI:64479"/>
        <dbReference type="ChEBI" id="CHEBI:78446"/>
        <dbReference type="ChEBI" id="CHEBI:78449"/>
        <dbReference type="ChEBI" id="CHEBI:78450"/>
    </reaction>
    <physiologicalReaction direction="left-to-right" evidence="31">
        <dbReference type="Rhea" id="RHEA:41801"/>
    </physiologicalReaction>
</comment>
<keyword evidence="4" id="KW-0808">Transferase</keyword>
<evidence type="ECO:0000256" key="35">
    <source>
        <dbReference type="ARBA" id="ARBA00048420"/>
    </source>
</evidence>
<comment type="catalytic activity">
    <reaction evidence="33">
        <text>(2E)-dodecenoyl-[ACP] + NADPH + H(+) = dodecanoyl-[ACP] + NADP(+)</text>
        <dbReference type="Rhea" id="RHEA:41880"/>
        <dbReference type="Rhea" id="RHEA-COMP:9643"/>
        <dbReference type="Rhea" id="RHEA-COMP:9644"/>
        <dbReference type="ChEBI" id="CHEBI:15378"/>
        <dbReference type="ChEBI" id="CHEBI:57783"/>
        <dbReference type="ChEBI" id="CHEBI:58349"/>
        <dbReference type="ChEBI" id="CHEBI:65264"/>
        <dbReference type="ChEBI" id="CHEBI:78472"/>
    </reaction>
    <physiologicalReaction direction="left-to-right" evidence="33">
        <dbReference type="Rhea" id="RHEA:41881"/>
    </physiologicalReaction>
</comment>
<feature type="domain" description="PKS/mFAS DH" evidence="54">
    <location>
        <begin position="917"/>
        <end position="1202"/>
    </location>
</feature>
<dbReference type="Pfam" id="PF00975">
    <property type="entry name" value="Thioesterase"/>
    <property type="match status" value="1"/>
</dbReference>
<evidence type="ECO:0000256" key="23">
    <source>
        <dbReference type="ARBA" id="ARBA00047400"/>
    </source>
</evidence>
<comment type="catalytic activity">
    <reaction evidence="16">
        <text>(3R)-hydroxytetradecanoyl-[ACP] = (2E)-tetradecenoyl-[ACP] + H2O</text>
        <dbReference type="Rhea" id="RHEA:41892"/>
        <dbReference type="Rhea" id="RHEA-COMP:9646"/>
        <dbReference type="Rhea" id="RHEA-COMP:9647"/>
        <dbReference type="ChEBI" id="CHEBI:15377"/>
        <dbReference type="ChEBI" id="CHEBI:78474"/>
        <dbReference type="ChEBI" id="CHEBI:78475"/>
    </reaction>
    <physiologicalReaction direction="left-to-right" evidence="16">
        <dbReference type="Rhea" id="RHEA:41893"/>
    </physiologicalReaction>
</comment>
<dbReference type="PANTHER" id="PTHR43775">
    <property type="entry name" value="FATTY ACID SYNTHASE"/>
    <property type="match status" value="1"/>
</dbReference>
<comment type="catalytic activity">
    <reaction evidence="28">
        <text>(2E)-hexadecenoyl-[ACP] + NADPH + H(+) = hexadecanoyl-[ACP] + NADP(+)</text>
        <dbReference type="Rhea" id="RHEA:41912"/>
        <dbReference type="Rhea" id="RHEA-COMP:9651"/>
        <dbReference type="Rhea" id="RHEA-COMP:9652"/>
        <dbReference type="ChEBI" id="CHEBI:15378"/>
        <dbReference type="ChEBI" id="CHEBI:57783"/>
        <dbReference type="ChEBI" id="CHEBI:58349"/>
        <dbReference type="ChEBI" id="CHEBI:78481"/>
        <dbReference type="ChEBI" id="CHEBI:78483"/>
    </reaction>
    <physiologicalReaction direction="left-to-right" evidence="28">
        <dbReference type="Rhea" id="RHEA:41913"/>
    </physiologicalReaction>
</comment>
<dbReference type="Pfam" id="PF02801">
    <property type="entry name" value="Ketoacyl-synt_C"/>
    <property type="match status" value="1"/>
</dbReference>
<dbReference type="InterPro" id="IPR057326">
    <property type="entry name" value="KR_dom"/>
</dbReference>
<comment type="catalytic activity">
    <reaction evidence="47">
        <text>3-oxooctanoyl-[ACP] + NADPH + H(+) = (3R)-hydroxyoctanoyl-[ACP] + NADP(+)</text>
        <dbReference type="Rhea" id="RHEA:41840"/>
        <dbReference type="Rhea" id="RHEA-COMP:9633"/>
        <dbReference type="Rhea" id="RHEA-COMP:9634"/>
        <dbReference type="ChEBI" id="CHEBI:15378"/>
        <dbReference type="ChEBI" id="CHEBI:57783"/>
        <dbReference type="ChEBI" id="CHEBI:58349"/>
        <dbReference type="ChEBI" id="CHEBI:78460"/>
        <dbReference type="ChEBI" id="CHEBI:78461"/>
    </reaction>
    <physiologicalReaction direction="left-to-right" evidence="47">
        <dbReference type="Rhea" id="RHEA:41841"/>
    </physiologicalReaction>
</comment>
<dbReference type="InterPro" id="IPR042104">
    <property type="entry name" value="PKS_dehydratase_sf"/>
</dbReference>
<evidence type="ECO:0000256" key="49">
    <source>
        <dbReference type="ARBA" id="ARBA00049521"/>
    </source>
</evidence>
<evidence type="ECO:0000256" key="8">
    <source>
        <dbReference type="ARBA" id="ARBA00023239"/>
    </source>
</evidence>
<protein>
    <submittedName>
        <fullName evidence="55">SDR family NAD(P)-dependent oxidoreductase</fullName>
    </submittedName>
</protein>
<dbReference type="PROSITE" id="PS00012">
    <property type="entry name" value="PHOSPHOPANTETHEINE"/>
    <property type="match status" value="1"/>
</dbReference>
<evidence type="ECO:0000256" key="25">
    <source>
        <dbReference type="ARBA" id="ARBA00047451"/>
    </source>
</evidence>
<evidence type="ECO:0000313" key="55">
    <source>
        <dbReference type="EMBL" id="MDO1449031.1"/>
    </source>
</evidence>
<dbReference type="Pfam" id="PF08659">
    <property type="entry name" value="KR"/>
    <property type="match status" value="1"/>
</dbReference>
<evidence type="ECO:0000256" key="40">
    <source>
        <dbReference type="ARBA" id="ARBA00048704"/>
    </source>
</evidence>
<evidence type="ECO:0000256" key="24">
    <source>
        <dbReference type="ARBA" id="ARBA00047440"/>
    </source>
</evidence>
<dbReference type="Gene3D" id="3.40.50.720">
    <property type="entry name" value="NAD(P)-binding Rossmann-like Domain"/>
    <property type="match status" value="3"/>
</dbReference>
<dbReference type="InterPro" id="IPR049552">
    <property type="entry name" value="PKS_DH_N"/>
</dbReference>
<evidence type="ECO:0000256" key="12">
    <source>
        <dbReference type="ARBA" id="ARBA00023351"/>
    </source>
</evidence>
<dbReference type="Gene3D" id="3.10.129.110">
    <property type="entry name" value="Polyketide synthase dehydratase"/>
    <property type="match status" value="1"/>
</dbReference>
<dbReference type="SUPFAM" id="SSF51735">
    <property type="entry name" value="NAD(P)-binding Rossmann-fold domains"/>
    <property type="match status" value="3"/>
</dbReference>
<evidence type="ECO:0000256" key="11">
    <source>
        <dbReference type="ARBA" id="ARBA00023332"/>
    </source>
</evidence>
<evidence type="ECO:0000259" key="54">
    <source>
        <dbReference type="PROSITE" id="PS52019"/>
    </source>
</evidence>
<dbReference type="InterPro" id="IPR020841">
    <property type="entry name" value="PKS_Beta-ketoAc_synthase_dom"/>
</dbReference>
<comment type="pathway">
    <text evidence="1">Lipid metabolism.</text>
</comment>
<comment type="catalytic activity">
    <reaction evidence="45">
        <text>3-oxododecanoyl-[ACP] + NADPH + H(+) = (3R)-hydroxydodecanoyl-[ACP] + NADP(+)</text>
        <dbReference type="Rhea" id="RHEA:41872"/>
        <dbReference type="Rhea" id="RHEA-COMP:9641"/>
        <dbReference type="Rhea" id="RHEA-COMP:9642"/>
        <dbReference type="ChEBI" id="CHEBI:15378"/>
        <dbReference type="ChEBI" id="CHEBI:57783"/>
        <dbReference type="ChEBI" id="CHEBI:58349"/>
        <dbReference type="ChEBI" id="CHEBI:78469"/>
        <dbReference type="ChEBI" id="CHEBI:78470"/>
    </reaction>
    <physiologicalReaction direction="left-to-right" evidence="45">
        <dbReference type="Rhea" id="RHEA:41873"/>
    </physiologicalReaction>
</comment>
<evidence type="ECO:0000256" key="5">
    <source>
        <dbReference type="ARBA" id="ARBA00022799"/>
    </source>
</evidence>
<dbReference type="InterPro" id="IPR036291">
    <property type="entry name" value="NAD(P)-bd_dom_sf"/>
</dbReference>
<dbReference type="Proteomes" id="UP001168528">
    <property type="component" value="Unassembled WGS sequence"/>
</dbReference>
<dbReference type="InterPro" id="IPR036736">
    <property type="entry name" value="ACP-like_sf"/>
</dbReference>
<keyword evidence="7" id="KW-0663">Pyridoxal phosphate</keyword>
<dbReference type="InterPro" id="IPR016035">
    <property type="entry name" value="Acyl_Trfase/lysoPLipase"/>
</dbReference>
<dbReference type="SUPFAM" id="SSF50129">
    <property type="entry name" value="GroES-like"/>
    <property type="match status" value="1"/>
</dbReference>
<evidence type="ECO:0000256" key="10">
    <source>
        <dbReference type="ARBA" id="ARBA00023315"/>
    </source>
</evidence>
<evidence type="ECO:0000256" key="43">
    <source>
        <dbReference type="ARBA" id="ARBA00049109"/>
    </source>
</evidence>
<comment type="catalytic activity">
    <reaction evidence="12">
        <text>(3R)-hydroxydodecanoyl-[ACP] = (2E)-dodecenoyl-[ACP] + H2O</text>
        <dbReference type="Rhea" id="RHEA:41876"/>
        <dbReference type="Rhea" id="RHEA-COMP:9642"/>
        <dbReference type="Rhea" id="RHEA-COMP:9643"/>
        <dbReference type="ChEBI" id="CHEBI:15377"/>
        <dbReference type="ChEBI" id="CHEBI:78470"/>
        <dbReference type="ChEBI" id="CHEBI:78472"/>
    </reaction>
    <physiologicalReaction direction="left-to-right" evidence="12">
        <dbReference type="Rhea" id="RHEA:41877"/>
    </physiologicalReaction>
</comment>
<evidence type="ECO:0000256" key="45">
    <source>
        <dbReference type="ARBA" id="ARBA00049263"/>
    </source>
</evidence>
<feature type="active site" description="Proton acceptor; for dehydratase activity" evidence="51">
    <location>
        <position position="950"/>
    </location>
</feature>
<evidence type="ECO:0000256" key="7">
    <source>
        <dbReference type="ARBA" id="ARBA00022898"/>
    </source>
</evidence>
<comment type="catalytic activity">
    <reaction evidence="39">
        <text>holo-[ACP] + acetyl-CoA = acetyl-[ACP] + CoA</text>
        <dbReference type="Rhea" id="RHEA:41788"/>
        <dbReference type="Rhea" id="RHEA-COMP:9621"/>
        <dbReference type="Rhea" id="RHEA-COMP:9685"/>
        <dbReference type="ChEBI" id="CHEBI:57287"/>
        <dbReference type="ChEBI" id="CHEBI:57288"/>
        <dbReference type="ChEBI" id="CHEBI:64479"/>
        <dbReference type="ChEBI" id="CHEBI:78446"/>
        <dbReference type="EC" id="2.3.1.38"/>
    </reaction>
    <physiologicalReaction direction="left-to-right" evidence="39">
        <dbReference type="Rhea" id="RHEA:41789"/>
    </physiologicalReaction>
</comment>
<evidence type="ECO:0000259" key="52">
    <source>
        <dbReference type="PROSITE" id="PS50075"/>
    </source>
</evidence>
<dbReference type="InterPro" id="IPR009081">
    <property type="entry name" value="PP-bd_ACP"/>
</dbReference>
<comment type="catalytic activity">
    <reaction evidence="32">
        <text>hexadecanoyl-[ACP] + malonyl-[ACP] + H(+) = 3-oxooctadecanoyl-[ACP] + holo-[ACP] + CO2</text>
        <dbReference type="Rhea" id="RHEA:41916"/>
        <dbReference type="Rhea" id="RHEA-COMP:9623"/>
        <dbReference type="Rhea" id="RHEA-COMP:9652"/>
        <dbReference type="Rhea" id="RHEA-COMP:9653"/>
        <dbReference type="Rhea" id="RHEA-COMP:9685"/>
        <dbReference type="ChEBI" id="CHEBI:15378"/>
        <dbReference type="ChEBI" id="CHEBI:16526"/>
        <dbReference type="ChEBI" id="CHEBI:64479"/>
        <dbReference type="ChEBI" id="CHEBI:78449"/>
        <dbReference type="ChEBI" id="CHEBI:78483"/>
        <dbReference type="ChEBI" id="CHEBI:78487"/>
    </reaction>
    <physiologicalReaction direction="left-to-right" evidence="32">
        <dbReference type="Rhea" id="RHEA:41917"/>
    </physiologicalReaction>
</comment>
<evidence type="ECO:0000256" key="17">
    <source>
        <dbReference type="ARBA" id="ARBA00023399"/>
    </source>
</evidence>
<comment type="catalytic activity">
    <reaction evidence="41">
        <text>3-oxotetradecanoyl-[ACP] + NADPH + H(+) = (3R)-hydroxytetradecanoyl-[ACP] + NADP(+)</text>
        <dbReference type="Rhea" id="RHEA:41888"/>
        <dbReference type="Rhea" id="RHEA-COMP:9645"/>
        <dbReference type="Rhea" id="RHEA-COMP:9646"/>
        <dbReference type="ChEBI" id="CHEBI:15378"/>
        <dbReference type="ChEBI" id="CHEBI:57783"/>
        <dbReference type="ChEBI" id="CHEBI:58349"/>
        <dbReference type="ChEBI" id="CHEBI:78473"/>
        <dbReference type="ChEBI" id="CHEBI:78474"/>
    </reaction>
    <physiologicalReaction direction="left-to-right" evidence="41">
        <dbReference type="Rhea" id="RHEA:41889"/>
    </physiologicalReaction>
</comment>
<comment type="catalytic activity">
    <reaction evidence="22">
        <text>hexanoyl-[ACP] + malonyl-[ACP] + H(+) = 3-oxooctanoyl-[ACP] + holo-[ACP] + CO2</text>
        <dbReference type="Rhea" id="RHEA:41836"/>
        <dbReference type="Rhea" id="RHEA-COMP:9623"/>
        <dbReference type="Rhea" id="RHEA-COMP:9632"/>
        <dbReference type="Rhea" id="RHEA-COMP:9633"/>
        <dbReference type="Rhea" id="RHEA-COMP:9685"/>
        <dbReference type="ChEBI" id="CHEBI:15378"/>
        <dbReference type="ChEBI" id="CHEBI:16526"/>
        <dbReference type="ChEBI" id="CHEBI:64479"/>
        <dbReference type="ChEBI" id="CHEBI:78449"/>
        <dbReference type="ChEBI" id="CHEBI:78459"/>
        <dbReference type="ChEBI" id="CHEBI:78460"/>
    </reaction>
    <physiologicalReaction direction="left-to-right" evidence="22">
        <dbReference type="Rhea" id="RHEA:41837"/>
    </physiologicalReaction>
</comment>
<dbReference type="Pfam" id="PF21089">
    <property type="entry name" value="PKS_DH_N"/>
    <property type="match status" value="1"/>
</dbReference>
<evidence type="ECO:0000256" key="39">
    <source>
        <dbReference type="ARBA" id="ARBA00048691"/>
    </source>
</evidence>
<comment type="catalytic activity">
    <reaction evidence="11">
        <text>(3R)-hydroxyoctanoyl-[ACP] = (2E)-octenoyl-[ACP] + H2O</text>
        <dbReference type="Rhea" id="RHEA:41844"/>
        <dbReference type="Rhea" id="RHEA-COMP:9634"/>
        <dbReference type="Rhea" id="RHEA-COMP:9635"/>
        <dbReference type="ChEBI" id="CHEBI:15377"/>
        <dbReference type="ChEBI" id="CHEBI:78461"/>
        <dbReference type="ChEBI" id="CHEBI:78462"/>
    </reaction>
    <physiologicalReaction direction="left-to-right" evidence="11">
        <dbReference type="Rhea" id="RHEA:41845"/>
    </physiologicalReaction>
</comment>
<keyword evidence="3" id="KW-0597">Phosphoprotein</keyword>
<evidence type="ECO:0000256" key="28">
    <source>
        <dbReference type="ARBA" id="ARBA00047810"/>
    </source>
</evidence>
<dbReference type="InterPro" id="IPR014043">
    <property type="entry name" value="Acyl_transferase_dom"/>
</dbReference>
<evidence type="ECO:0000256" key="29">
    <source>
        <dbReference type="ARBA" id="ARBA00047897"/>
    </source>
</evidence>
<dbReference type="EMBL" id="JAUKPO010000015">
    <property type="protein sequence ID" value="MDO1449031.1"/>
    <property type="molecule type" value="Genomic_DNA"/>
</dbReference>
<comment type="catalytic activity">
    <reaction evidence="37">
        <text>3-oxohexanoyl-[ACP] + NADPH + H(+) = (3R)-hydroxyhexanoyl-[ACP] + NADP(+)</text>
        <dbReference type="Rhea" id="RHEA:41824"/>
        <dbReference type="Rhea" id="RHEA-COMP:9629"/>
        <dbReference type="Rhea" id="RHEA-COMP:9630"/>
        <dbReference type="ChEBI" id="CHEBI:15378"/>
        <dbReference type="ChEBI" id="CHEBI:57783"/>
        <dbReference type="ChEBI" id="CHEBI:58349"/>
        <dbReference type="ChEBI" id="CHEBI:78456"/>
        <dbReference type="ChEBI" id="CHEBI:78457"/>
    </reaction>
    <physiologicalReaction direction="left-to-right" evidence="37">
        <dbReference type="Rhea" id="RHEA:41825"/>
    </physiologicalReaction>
</comment>
<proteinExistence type="predicted"/>
<dbReference type="SMART" id="SM00825">
    <property type="entry name" value="PKS_KS"/>
    <property type="match status" value="1"/>
</dbReference>
<dbReference type="InterPro" id="IPR016039">
    <property type="entry name" value="Thiolase-like"/>
</dbReference>
<evidence type="ECO:0000256" key="44">
    <source>
        <dbReference type="ARBA" id="ARBA00049171"/>
    </source>
</evidence>
<comment type="catalytic activity">
    <reaction evidence="35">
        <text>(2E)-octenoyl-[ACP] + NADPH + H(+) = octanoyl-[ACP] + NADP(+)</text>
        <dbReference type="Rhea" id="RHEA:41848"/>
        <dbReference type="Rhea" id="RHEA-COMP:9635"/>
        <dbReference type="Rhea" id="RHEA-COMP:9636"/>
        <dbReference type="ChEBI" id="CHEBI:15378"/>
        <dbReference type="ChEBI" id="CHEBI:57783"/>
        <dbReference type="ChEBI" id="CHEBI:58349"/>
        <dbReference type="ChEBI" id="CHEBI:78462"/>
        <dbReference type="ChEBI" id="CHEBI:78463"/>
    </reaction>
    <physiologicalReaction direction="left-to-right" evidence="35">
        <dbReference type="Rhea" id="RHEA:41849"/>
    </physiologicalReaction>
</comment>
<dbReference type="InterPro" id="IPR020807">
    <property type="entry name" value="PKS_DH"/>
</dbReference>
<evidence type="ECO:0000256" key="51">
    <source>
        <dbReference type="PROSITE-ProRule" id="PRU01363"/>
    </source>
</evidence>
<feature type="active site" description="Proton donor; for dehydratase activity" evidence="51">
    <location>
        <position position="1118"/>
    </location>
</feature>
<evidence type="ECO:0000313" key="56">
    <source>
        <dbReference type="Proteomes" id="UP001168528"/>
    </source>
</evidence>
<dbReference type="SMART" id="SM00829">
    <property type="entry name" value="PKS_ER"/>
    <property type="match status" value="1"/>
</dbReference>
<dbReference type="InterPro" id="IPR014030">
    <property type="entry name" value="Ketoacyl_synth_N"/>
</dbReference>
<comment type="catalytic activity">
    <reaction evidence="26">
        <text>(2E)-butenoyl-[ACP] + NADPH + H(+) = butanoyl-[ACP] + NADP(+)</text>
        <dbReference type="Rhea" id="RHEA:41812"/>
        <dbReference type="Rhea" id="RHEA-COMP:9627"/>
        <dbReference type="Rhea" id="RHEA-COMP:9628"/>
        <dbReference type="ChEBI" id="CHEBI:15378"/>
        <dbReference type="ChEBI" id="CHEBI:57783"/>
        <dbReference type="ChEBI" id="CHEBI:58349"/>
        <dbReference type="ChEBI" id="CHEBI:78453"/>
        <dbReference type="ChEBI" id="CHEBI:78454"/>
    </reaction>
    <physiologicalReaction direction="left-to-right" evidence="26">
        <dbReference type="Rhea" id="RHEA:41813"/>
    </physiologicalReaction>
</comment>
<comment type="catalytic activity">
    <reaction evidence="42">
        <text>(2E)-octadecenoyl-[ACP] + NADPH + H(+) = octadecanoyl-[ACP] + NADP(+)</text>
        <dbReference type="Rhea" id="RHEA:41928"/>
        <dbReference type="Rhea" id="RHEA-COMP:9655"/>
        <dbReference type="Rhea" id="RHEA-COMP:9656"/>
        <dbReference type="ChEBI" id="CHEBI:15378"/>
        <dbReference type="ChEBI" id="CHEBI:57783"/>
        <dbReference type="ChEBI" id="CHEBI:58349"/>
        <dbReference type="ChEBI" id="CHEBI:78489"/>
        <dbReference type="ChEBI" id="CHEBI:78495"/>
    </reaction>
    <physiologicalReaction direction="left-to-right" evidence="42">
        <dbReference type="Rhea" id="RHEA:41929"/>
    </physiologicalReaction>
</comment>
<evidence type="ECO:0000256" key="50">
    <source>
        <dbReference type="ARBA" id="ARBA00049533"/>
    </source>
</evidence>
<evidence type="ECO:0000256" key="47">
    <source>
        <dbReference type="ARBA" id="ARBA00049422"/>
    </source>
</evidence>